<dbReference type="CDD" id="cd07302">
    <property type="entry name" value="CHD"/>
    <property type="match status" value="1"/>
</dbReference>
<dbReference type="GO" id="GO:0004016">
    <property type="term" value="F:adenylate cyclase activity"/>
    <property type="evidence" value="ECO:0007669"/>
    <property type="project" value="TreeGrafter"/>
</dbReference>
<reference evidence="4 5" key="1">
    <citation type="journal article" date="2014" name="Nature">
        <title>An environmental bacterial taxon with a large and distinct metabolic repertoire.</title>
        <authorList>
            <person name="Wilson M.C."/>
            <person name="Mori T."/>
            <person name="Ruckert C."/>
            <person name="Uria A.R."/>
            <person name="Helf M.J."/>
            <person name="Takada K."/>
            <person name="Gernert C."/>
            <person name="Steffens U.A."/>
            <person name="Heycke N."/>
            <person name="Schmitt S."/>
            <person name="Rinke C."/>
            <person name="Helfrich E.J."/>
            <person name="Brachmann A.O."/>
            <person name="Gurgui C."/>
            <person name="Wakimoto T."/>
            <person name="Kracht M."/>
            <person name="Crusemann M."/>
            <person name="Hentschel U."/>
            <person name="Abe I."/>
            <person name="Matsunaga S."/>
            <person name="Kalinowski J."/>
            <person name="Takeyama H."/>
            <person name="Piel J."/>
        </authorList>
    </citation>
    <scope>NUCLEOTIDE SEQUENCE [LARGE SCALE GENOMIC DNA]</scope>
    <source>
        <strain evidence="5">TSY2</strain>
    </source>
</reference>
<dbReference type="AlphaFoldDB" id="W4M1H2"/>
<evidence type="ECO:0000259" key="3">
    <source>
        <dbReference type="PROSITE" id="PS50125"/>
    </source>
</evidence>
<dbReference type="PROSITE" id="PS50125">
    <property type="entry name" value="GUANYLATE_CYCLASE_2"/>
    <property type="match status" value="1"/>
</dbReference>
<dbReference type="GO" id="GO:0009190">
    <property type="term" value="P:cyclic nucleotide biosynthetic process"/>
    <property type="evidence" value="ECO:0007669"/>
    <property type="project" value="InterPro"/>
</dbReference>
<dbReference type="GO" id="GO:0005737">
    <property type="term" value="C:cytoplasm"/>
    <property type="evidence" value="ECO:0007669"/>
    <property type="project" value="TreeGrafter"/>
</dbReference>
<name>W4M1H2_9BACT</name>
<accession>W4M1H2</accession>
<dbReference type="GO" id="GO:0005524">
    <property type="term" value="F:ATP binding"/>
    <property type="evidence" value="ECO:0007669"/>
    <property type="project" value="UniProtKB-KW"/>
</dbReference>
<keyword evidence="2" id="KW-0067">ATP-binding</keyword>
<keyword evidence="5" id="KW-1185">Reference proteome</keyword>
<dbReference type="InterPro" id="IPR011990">
    <property type="entry name" value="TPR-like_helical_dom_sf"/>
</dbReference>
<evidence type="ECO:0000313" key="5">
    <source>
        <dbReference type="Proteomes" id="UP000019140"/>
    </source>
</evidence>
<feature type="non-terminal residue" evidence="4">
    <location>
        <position position="842"/>
    </location>
</feature>
<dbReference type="InterPro" id="IPR041664">
    <property type="entry name" value="AAA_16"/>
</dbReference>
<feature type="non-terminal residue" evidence="4">
    <location>
        <position position="1"/>
    </location>
</feature>
<dbReference type="HOGENOM" id="CLU_337886_0_0_7"/>
<dbReference type="SUPFAM" id="SSF55073">
    <property type="entry name" value="Nucleotide cyclase"/>
    <property type="match status" value="1"/>
</dbReference>
<dbReference type="Gene3D" id="1.25.40.10">
    <property type="entry name" value="Tetratricopeptide repeat domain"/>
    <property type="match status" value="1"/>
</dbReference>
<organism evidence="4 5">
    <name type="scientific">Candidatus Entotheonella gemina</name>
    <dbReference type="NCBI Taxonomy" id="1429439"/>
    <lineage>
        <taxon>Bacteria</taxon>
        <taxon>Pseudomonadati</taxon>
        <taxon>Nitrospinota/Tectimicrobiota group</taxon>
        <taxon>Candidatus Tectimicrobiota</taxon>
        <taxon>Candidatus Entotheonellia</taxon>
        <taxon>Candidatus Entotheonellales</taxon>
        <taxon>Candidatus Entotheonellaceae</taxon>
        <taxon>Candidatus Entotheonella</taxon>
    </lineage>
</organism>
<evidence type="ECO:0000256" key="2">
    <source>
        <dbReference type="ARBA" id="ARBA00022840"/>
    </source>
</evidence>
<dbReference type="InterPro" id="IPR001054">
    <property type="entry name" value="A/G_cyclase"/>
</dbReference>
<dbReference type="InterPro" id="IPR027417">
    <property type="entry name" value="P-loop_NTPase"/>
</dbReference>
<dbReference type="Gene3D" id="3.30.70.1230">
    <property type="entry name" value="Nucleotide cyclase"/>
    <property type="match status" value="1"/>
</dbReference>
<keyword evidence="1" id="KW-0547">Nucleotide-binding</keyword>
<dbReference type="GO" id="GO:0035556">
    <property type="term" value="P:intracellular signal transduction"/>
    <property type="evidence" value="ECO:0007669"/>
    <property type="project" value="InterPro"/>
</dbReference>
<dbReference type="Pfam" id="PF13191">
    <property type="entry name" value="AAA_16"/>
    <property type="match status" value="1"/>
</dbReference>
<sequence>AASASAEPADPESLHEAMAQAQSVFTALIQRFEGEVAQDLGHGLLIYFGYPHAHEDDAHRAVRAGLEMQRSLGQLNQDFMQRDRVELTVRICIHTDRVVIRESAPLRAPVAQGDASHIATQLAAFAAPNTVVMSLVTSRLVDGYFICQPMGSYFLDELGQSVGVYQVLCESEAQSRIDIGAMTQFTPFIGREQEVGFLRERWEQVKSGRGQAVLLSGEAGIGKSRQIYMLQDHIAAEPHTRIECRCSPYYRHHPFFPVLDYFERAIWVDRDGGPNGKIRKLEAALEPSGLALDEIVPLLASLYALPLPARYTELNMAPQWQKQKTLETLLAWLLAESERQAVCFVMEDLHWADPSTLELLGLLIDYAPTTQLLILLTFRPMFQPPWPMRSYIAHLALGRLTPDQVRNMIAQITEGKALPEVIIERLMAQTDGVPLFVEEMTRMILESDLIKEKEDRYELTGPLPPLAIPSTLHDSLMARLDWLGAAKQTAQLGAAIGREFSYDLIRAVSPLEDDVLQDQLAQLVDAELLYQRGLVSQVTYMFKHALIQEAAYQSLLRRSRRRHHEQIAKVLEEAFPETGAAQPELLAHHYTEAGLNRQAITHWQQSGEQAISRSAHAEAIAYLEQGLALTAGLSETRVRQQCELALQTALSVALTASLGYAAPEVEQAYVRARELCEALGDDIHLFTVLRGLWLLRLTRGEVSGAVGLVDRVLTLAEPASESHMAIEARRAAGTTLFFRGHFQEAQTHLEQGLALYAPQDHTMLAVRYGQDPGTTCLNYLAWLLWIRGYPEQSLSRIEEALALARQNGHPWSLAMALQFAMMVAKCRRDPVAMHDYNVNGLM</sequence>
<dbReference type="SUPFAM" id="SSF48452">
    <property type="entry name" value="TPR-like"/>
    <property type="match status" value="1"/>
</dbReference>
<protein>
    <recommendedName>
        <fullName evidence="3">Guanylate cyclase domain-containing protein</fullName>
    </recommendedName>
</protein>
<dbReference type="PANTHER" id="PTHR16305:SF28">
    <property type="entry name" value="GUANYLATE CYCLASE DOMAIN-CONTAINING PROTEIN"/>
    <property type="match status" value="1"/>
</dbReference>
<dbReference type="InterPro" id="IPR029787">
    <property type="entry name" value="Nucleotide_cyclase"/>
</dbReference>
<proteinExistence type="predicted"/>
<feature type="domain" description="Guanylate cyclase" evidence="3">
    <location>
        <begin position="1"/>
        <end position="123"/>
    </location>
</feature>
<evidence type="ECO:0000313" key="4">
    <source>
        <dbReference type="EMBL" id="ETX03988.1"/>
    </source>
</evidence>
<dbReference type="EMBL" id="AZHX01001332">
    <property type="protein sequence ID" value="ETX03988.1"/>
    <property type="molecule type" value="Genomic_DNA"/>
</dbReference>
<dbReference type="SUPFAM" id="SSF52540">
    <property type="entry name" value="P-loop containing nucleoside triphosphate hydrolases"/>
    <property type="match status" value="1"/>
</dbReference>
<evidence type="ECO:0000256" key="1">
    <source>
        <dbReference type="ARBA" id="ARBA00022741"/>
    </source>
</evidence>
<dbReference type="PANTHER" id="PTHR16305">
    <property type="entry name" value="TESTICULAR SOLUBLE ADENYLYL CYCLASE"/>
    <property type="match status" value="1"/>
</dbReference>
<dbReference type="Proteomes" id="UP000019140">
    <property type="component" value="Unassembled WGS sequence"/>
</dbReference>
<gene>
    <name evidence="4" type="ORF">ETSY2_31390</name>
</gene>
<comment type="caution">
    <text evidence="4">The sequence shown here is derived from an EMBL/GenBank/DDBJ whole genome shotgun (WGS) entry which is preliminary data.</text>
</comment>